<dbReference type="EMBL" id="JADEWL010000128">
    <property type="protein sequence ID" value="MBE9215957.1"/>
    <property type="molecule type" value="Genomic_DNA"/>
</dbReference>
<dbReference type="PANTHER" id="PTHR13696:SF52">
    <property type="entry name" value="PARA FAMILY PROTEIN CT_582"/>
    <property type="match status" value="1"/>
</dbReference>
<dbReference type="SUPFAM" id="SSF52540">
    <property type="entry name" value="P-loop containing nucleoside triphosphate hydrolases"/>
    <property type="match status" value="1"/>
</dbReference>
<keyword evidence="4" id="KW-1185">Reference proteome</keyword>
<dbReference type="AlphaFoldDB" id="A0A8J7F6R7"/>
<dbReference type="InterPro" id="IPR027417">
    <property type="entry name" value="P-loop_NTPase"/>
</dbReference>
<evidence type="ECO:0000259" key="2">
    <source>
        <dbReference type="Pfam" id="PF13614"/>
    </source>
</evidence>
<dbReference type="Pfam" id="PF13614">
    <property type="entry name" value="AAA_31"/>
    <property type="match status" value="1"/>
</dbReference>
<gene>
    <name evidence="3" type="ORF">IQ247_25405</name>
</gene>
<feature type="domain" description="AAA" evidence="2">
    <location>
        <begin position="5"/>
        <end position="184"/>
    </location>
</feature>
<sequence length="264" mass="28946">MSQTRIIALFNQSGGVAKTTLTQNLGYHLALKKRRVLLIDMDPQGSLTTFMGLEPDTLSQSIQQAIVDNKPLPIYPELIHGMALVPADINLAASEMQLFSAIAREYRLKNALAKPTEGIAKVQDNYDFILIDSPPSLGLLSILSLTAATHILVPIQCQFKSFKGTELLLNTVSQVRAHTNPILQFAGFVPTMFDSRTAQESRTVKAVQEQLSDIGTVYPPIPKTIAFADASEHRLPLALFDKNHNAVSVLKKIANSLDKLEVKS</sequence>
<dbReference type="InterPro" id="IPR025669">
    <property type="entry name" value="AAA_dom"/>
</dbReference>
<evidence type="ECO:0000313" key="3">
    <source>
        <dbReference type="EMBL" id="MBE9215957.1"/>
    </source>
</evidence>
<dbReference type="Proteomes" id="UP000620559">
    <property type="component" value="Unassembled WGS sequence"/>
</dbReference>
<evidence type="ECO:0000256" key="1">
    <source>
        <dbReference type="ARBA" id="ARBA00006976"/>
    </source>
</evidence>
<dbReference type="FunFam" id="3.40.50.300:FF:000285">
    <property type="entry name" value="Sporulation initiation inhibitor Soj"/>
    <property type="match status" value="1"/>
</dbReference>
<comment type="similarity">
    <text evidence="1">Belongs to the ParA family.</text>
</comment>
<dbReference type="RefSeq" id="WP_193924261.1">
    <property type="nucleotide sequence ID" value="NZ_JADEWL010000128.1"/>
</dbReference>
<accession>A0A8J7F6R7</accession>
<organism evidence="3 4">
    <name type="scientific">Plectonema cf. radiosum LEGE 06105</name>
    <dbReference type="NCBI Taxonomy" id="945769"/>
    <lineage>
        <taxon>Bacteria</taxon>
        <taxon>Bacillati</taxon>
        <taxon>Cyanobacteriota</taxon>
        <taxon>Cyanophyceae</taxon>
        <taxon>Oscillatoriophycideae</taxon>
        <taxon>Oscillatoriales</taxon>
        <taxon>Microcoleaceae</taxon>
        <taxon>Plectonema</taxon>
    </lineage>
</organism>
<dbReference type="InterPro" id="IPR050678">
    <property type="entry name" value="DNA_Partitioning_ATPase"/>
</dbReference>
<proteinExistence type="inferred from homology"/>
<name>A0A8J7F6R7_9CYAN</name>
<reference evidence="3" key="1">
    <citation type="submission" date="2020-10" db="EMBL/GenBank/DDBJ databases">
        <authorList>
            <person name="Castelo-Branco R."/>
            <person name="Eusebio N."/>
            <person name="Adriana R."/>
            <person name="Vieira A."/>
            <person name="Brugerolle De Fraissinette N."/>
            <person name="Rezende De Castro R."/>
            <person name="Schneider M.P."/>
            <person name="Vasconcelos V."/>
            <person name="Leao P.N."/>
        </authorList>
    </citation>
    <scope>NUCLEOTIDE SEQUENCE</scope>
    <source>
        <strain evidence="3">LEGE 06105</strain>
    </source>
</reference>
<dbReference type="Gene3D" id="3.40.50.300">
    <property type="entry name" value="P-loop containing nucleotide triphosphate hydrolases"/>
    <property type="match status" value="1"/>
</dbReference>
<comment type="caution">
    <text evidence="3">The sequence shown here is derived from an EMBL/GenBank/DDBJ whole genome shotgun (WGS) entry which is preliminary data.</text>
</comment>
<dbReference type="PANTHER" id="PTHR13696">
    <property type="entry name" value="P-LOOP CONTAINING NUCLEOSIDE TRIPHOSPHATE HYDROLASE"/>
    <property type="match status" value="1"/>
</dbReference>
<evidence type="ECO:0000313" key="4">
    <source>
        <dbReference type="Proteomes" id="UP000620559"/>
    </source>
</evidence>
<dbReference type="CDD" id="cd02042">
    <property type="entry name" value="ParAB_family"/>
    <property type="match status" value="1"/>
</dbReference>
<protein>
    <submittedName>
        <fullName evidence="3">ParA family protein</fullName>
    </submittedName>
</protein>